<gene>
    <name evidence="2" type="ORF">EAH69_13415</name>
</gene>
<evidence type="ECO:0000256" key="1">
    <source>
        <dbReference type="SAM" id="SignalP"/>
    </source>
</evidence>
<sequence length="266" mass="29112">MKNYIYIIISLLTANTYAQVGFGTNNPDPEYSLTVEGNVKVEDINLEKALPGMVYSSNGPTTEPSWKVVASDPVSIPNLNYLLFSKSLNNFSALTLQSKKLSGNQSYKIDELNTSWKIIGDNSQDLTFKVTNPSSKVFVTFESLAQVSGLGTGTGTNFACGIFMAESTNATKFGDYKLKGVRIITAERGHATNAFFNFSVSTEIKSEGNFVFDPDKTYKLQVACKRRDNFGNYNGTLVIGGGVAPSTSWAFNSRSFLKINVFEPLN</sequence>
<dbReference type="RefSeq" id="WP_121935728.1">
    <property type="nucleotide sequence ID" value="NZ_RDOJ01000027.1"/>
</dbReference>
<feature type="chain" id="PRO_5018200139" evidence="1">
    <location>
        <begin position="19"/>
        <end position="266"/>
    </location>
</feature>
<dbReference type="OrthoDB" id="1273065at2"/>
<keyword evidence="1" id="KW-0732">Signal</keyword>
<comment type="caution">
    <text evidence="2">The sequence shown here is derived from an EMBL/GenBank/DDBJ whole genome shotgun (WGS) entry which is preliminary data.</text>
</comment>
<protein>
    <submittedName>
        <fullName evidence="2">Uncharacterized protein</fullName>
    </submittedName>
</protein>
<dbReference type="EMBL" id="RDOJ01000027">
    <property type="protein sequence ID" value="RLZ06477.1"/>
    <property type="molecule type" value="Genomic_DNA"/>
</dbReference>
<evidence type="ECO:0000313" key="3">
    <source>
        <dbReference type="Proteomes" id="UP000275348"/>
    </source>
</evidence>
<accession>A0A3L9LZZ6</accession>
<organism evidence="2 3">
    <name type="scientific">Faecalibacter macacae</name>
    <dbReference type="NCBI Taxonomy" id="1859289"/>
    <lineage>
        <taxon>Bacteria</taxon>
        <taxon>Pseudomonadati</taxon>
        <taxon>Bacteroidota</taxon>
        <taxon>Flavobacteriia</taxon>
        <taxon>Flavobacteriales</taxon>
        <taxon>Weeksellaceae</taxon>
        <taxon>Faecalibacter</taxon>
    </lineage>
</organism>
<name>A0A3L9LZZ6_9FLAO</name>
<evidence type="ECO:0000313" key="2">
    <source>
        <dbReference type="EMBL" id="RLZ06477.1"/>
    </source>
</evidence>
<dbReference type="Proteomes" id="UP000275348">
    <property type="component" value="Unassembled WGS sequence"/>
</dbReference>
<proteinExistence type="predicted"/>
<reference evidence="2 3" key="1">
    <citation type="submission" date="2018-10" db="EMBL/GenBank/DDBJ databases">
        <authorList>
            <person name="Chen X."/>
        </authorList>
    </citation>
    <scope>NUCLEOTIDE SEQUENCE [LARGE SCALE GENOMIC DNA]</scope>
    <source>
        <strain evidence="2 3">YIM 102668</strain>
    </source>
</reference>
<dbReference type="AlphaFoldDB" id="A0A3L9LZZ6"/>
<keyword evidence="3" id="KW-1185">Reference proteome</keyword>
<feature type="signal peptide" evidence="1">
    <location>
        <begin position="1"/>
        <end position="18"/>
    </location>
</feature>